<accession>A0AAP0B142</accession>
<comment type="similarity">
    <text evidence="1 2">Belongs to the glycosyl hydrolase 1 family.</text>
</comment>
<dbReference type="Pfam" id="PF00232">
    <property type="entry name" value="Glyco_hydro_1"/>
    <property type="match status" value="1"/>
</dbReference>
<proteinExistence type="inferred from homology"/>
<dbReference type="PANTHER" id="PTHR10353">
    <property type="entry name" value="GLYCOSYL HYDROLASE"/>
    <property type="match status" value="1"/>
</dbReference>
<dbReference type="InterPro" id="IPR001360">
    <property type="entry name" value="Glyco_hydro_1"/>
</dbReference>
<keyword evidence="4" id="KW-1185">Reference proteome</keyword>
<evidence type="ECO:0000313" key="4">
    <source>
        <dbReference type="Proteomes" id="UP001418222"/>
    </source>
</evidence>
<gene>
    <name evidence="3" type="primary">BGLU44</name>
    <name evidence="3" type="ORF">KSP39_PZI019407</name>
</gene>
<dbReference type="EMBL" id="JBBWWQ010000017">
    <property type="protein sequence ID" value="KAK8923450.1"/>
    <property type="molecule type" value="Genomic_DNA"/>
</dbReference>
<dbReference type="GO" id="GO:0005975">
    <property type="term" value="P:carbohydrate metabolic process"/>
    <property type="evidence" value="ECO:0007669"/>
    <property type="project" value="InterPro"/>
</dbReference>
<evidence type="ECO:0000256" key="1">
    <source>
        <dbReference type="ARBA" id="ARBA00010838"/>
    </source>
</evidence>
<comment type="caution">
    <text evidence="3">The sequence shown here is derived from an EMBL/GenBank/DDBJ whole genome shotgun (WGS) entry which is preliminary data.</text>
</comment>
<name>A0AAP0B142_9ASPA</name>
<dbReference type="InterPro" id="IPR017853">
    <property type="entry name" value="GH"/>
</dbReference>
<dbReference type="AlphaFoldDB" id="A0AAP0B142"/>
<dbReference type="PANTHER" id="PTHR10353:SF28">
    <property type="entry name" value="BETA-GLUCOSIDASE 44"/>
    <property type="match status" value="1"/>
</dbReference>
<dbReference type="Proteomes" id="UP001418222">
    <property type="component" value="Unassembled WGS sequence"/>
</dbReference>
<dbReference type="Gene3D" id="3.20.20.80">
    <property type="entry name" value="Glycosidases"/>
    <property type="match status" value="1"/>
</dbReference>
<dbReference type="GO" id="GO:0008422">
    <property type="term" value="F:beta-glucosidase activity"/>
    <property type="evidence" value="ECO:0007669"/>
    <property type="project" value="UniProtKB-ARBA"/>
</dbReference>
<protein>
    <submittedName>
        <fullName evidence="3">Beta-glucosidase 44</fullName>
    </submittedName>
</protein>
<reference evidence="3 4" key="1">
    <citation type="journal article" date="2022" name="Nat. Plants">
        <title>Genomes of leafy and leafless Platanthera orchids illuminate the evolution of mycoheterotrophy.</title>
        <authorList>
            <person name="Li M.H."/>
            <person name="Liu K.W."/>
            <person name="Li Z."/>
            <person name="Lu H.C."/>
            <person name="Ye Q.L."/>
            <person name="Zhang D."/>
            <person name="Wang J.Y."/>
            <person name="Li Y.F."/>
            <person name="Zhong Z.M."/>
            <person name="Liu X."/>
            <person name="Yu X."/>
            <person name="Liu D.K."/>
            <person name="Tu X.D."/>
            <person name="Liu B."/>
            <person name="Hao Y."/>
            <person name="Liao X.Y."/>
            <person name="Jiang Y.T."/>
            <person name="Sun W.H."/>
            <person name="Chen J."/>
            <person name="Chen Y.Q."/>
            <person name="Ai Y."/>
            <person name="Zhai J.W."/>
            <person name="Wu S.S."/>
            <person name="Zhou Z."/>
            <person name="Hsiao Y.Y."/>
            <person name="Wu W.L."/>
            <person name="Chen Y.Y."/>
            <person name="Lin Y.F."/>
            <person name="Hsu J.L."/>
            <person name="Li C.Y."/>
            <person name="Wang Z.W."/>
            <person name="Zhao X."/>
            <person name="Zhong W.Y."/>
            <person name="Ma X.K."/>
            <person name="Ma L."/>
            <person name="Huang J."/>
            <person name="Chen G.Z."/>
            <person name="Huang M.Z."/>
            <person name="Huang L."/>
            <person name="Peng D.H."/>
            <person name="Luo Y.B."/>
            <person name="Zou S.Q."/>
            <person name="Chen S.P."/>
            <person name="Lan S."/>
            <person name="Tsai W.C."/>
            <person name="Van de Peer Y."/>
            <person name="Liu Z.J."/>
        </authorList>
    </citation>
    <scope>NUCLEOTIDE SEQUENCE [LARGE SCALE GENOMIC DNA]</scope>
    <source>
        <strain evidence="3">Lor287</strain>
    </source>
</reference>
<dbReference type="SUPFAM" id="SSF51445">
    <property type="entry name" value="(Trans)glycosidases"/>
    <property type="match status" value="1"/>
</dbReference>
<evidence type="ECO:0000313" key="3">
    <source>
        <dbReference type="EMBL" id="KAK8923450.1"/>
    </source>
</evidence>
<evidence type="ECO:0000256" key="2">
    <source>
        <dbReference type="RuleBase" id="RU003690"/>
    </source>
</evidence>
<organism evidence="3 4">
    <name type="scientific">Platanthera zijinensis</name>
    <dbReference type="NCBI Taxonomy" id="2320716"/>
    <lineage>
        <taxon>Eukaryota</taxon>
        <taxon>Viridiplantae</taxon>
        <taxon>Streptophyta</taxon>
        <taxon>Embryophyta</taxon>
        <taxon>Tracheophyta</taxon>
        <taxon>Spermatophyta</taxon>
        <taxon>Magnoliopsida</taxon>
        <taxon>Liliopsida</taxon>
        <taxon>Asparagales</taxon>
        <taxon>Orchidaceae</taxon>
        <taxon>Orchidoideae</taxon>
        <taxon>Orchideae</taxon>
        <taxon>Orchidinae</taxon>
        <taxon>Platanthera</taxon>
    </lineage>
</organism>
<sequence length="80" mass="9517">MKKLNFDAYRFSISWSRIFPKGSGKVNWRGVAYYNRLIDYMVRQGITPYANLYHYDLPEALERCYNGLLSKKVVYVHAFI</sequence>